<comment type="catalytic activity">
    <reaction evidence="5">
        <text>5-phospho-alpha-D-ribose 1-diphosphate + 4-hydroxybenzoate + H(+) = 4-(beta-D-ribofuranosyl)phenol 5'-phosphate + CO2 + diphosphate</text>
        <dbReference type="Rhea" id="RHEA:48556"/>
        <dbReference type="ChEBI" id="CHEBI:15378"/>
        <dbReference type="ChEBI" id="CHEBI:16526"/>
        <dbReference type="ChEBI" id="CHEBI:17879"/>
        <dbReference type="ChEBI" id="CHEBI:33019"/>
        <dbReference type="ChEBI" id="CHEBI:58017"/>
        <dbReference type="ChEBI" id="CHEBI:82767"/>
        <dbReference type="EC" id="2.4.2.54"/>
    </reaction>
</comment>
<dbReference type="PANTHER" id="PTHR20861">
    <property type="entry name" value="HOMOSERINE/4-DIPHOSPHOCYTIDYL-2-C-METHYL-D-ERYTHRITOL KINASE"/>
    <property type="match status" value="1"/>
</dbReference>
<dbReference type="PANTHER" id="PTHR20861:SF6">
    <property type="entry name" value="BETA-RIBOFURANOSYLPHENOL 5'-PHOSPHATE SYNTHASE"/>
    <property type="match status" value="1"/>
</dbReference>
<reference evidence="8" key="1">
    <citation type="journal article" date="2020" name="mSystems">
        <title>Genome- and Community-Level Interaction Insights into Carbon Utilization and Element Cycling Functions of Hydrothermarchaeota in Hydrothermal Sediment.</title>
        <authorList>
            <person name="Zhou Z."/>
            <person name="Liu Y."/>
            <person name="Xu W."/>
            <person name="Pan J."/>
            <person name="Luo Z.H."/>
            <person name="Li M."/>
        </authorList>
    </citation>
    <scope>NUCLEOTIDE SEQUENCE</scope>
    <source>
        <strain evidence="8">SpSt-629</strain>
    </source>
</reference>
<dbReference type="NCBIfam" id="TIGR00144">
    <property type="entry name" value="beta_RFAP_syn"/>
    <property type="match status" value="1"/>
</dbReference>
<dbReference type="InterPro" id="IPR020568">
    <property type="entry name" value="Ribosomal_Su5_D2-typ_SF"/>
</dbReference>
<accession>A0A832ACA8</accession>
<dbReference type="Pfam" id="PF00288">
    <property type="entry name" value="GHMP_kinases_N"/>
    <property type="match status" value="1"/>
</dbReference>
<dbReference type="InterPro" id="IPR036554">
    <property type="entry name" value="GHMP_kinase_C_sf"/>
</dbReference>
<keyword evidence="2 5" id="KW-0808">Transferase</keyword>
<evidence type="ECO:0000256" key="2">
    <source>
        <dbReference type="ARBA" id="ARBA00022679"/>
    </source>
</evidence>
<dbReference type="AlphaFoldDB" id="A0A832ACA8"/>
<dbReference type="GO" id="GO:0008652">
    <property type="term" value="P:amino acid biosynthetic process"/>
    <property type="evidence" value="ECO:0007669"/>
    <property type="project" value="UniProtKB-KW"/>
</dbReference>
<dbReference type="InterPro" id="IPR006204">
    <property type="entry name" value="GHMP_kinase_N_dom"/>
</dbReference>
<evidence type="ECO:0000256" key="1">
    <source>
        <dbReference type="ARBA" id="ARBA00022605"/>
    </source>
</evidence>
<dbReference type="GO" id="GO:0005524">
    <property type="term" value="F:ATP binding"/>
    <property type="evidence" value="ECO:0007669"/>
    <property type="project" value="UniProtKB-UniRule"/>
</dbReference>
<dbReference type="InterPro" id="IPR004422">
    <property type="entry name" value="RFAP_synthase"/>
</dbReference>
<keyword evidence="5" id="KW-0328">Glycosyltransferase</keyword>
<organism evidence="8">
    <name type="scientific">Ignisphaera aggregans</name>
    <dbReference type="NCBI Taxonomy" id="334771"/>
    <lineage>
        <taxon>Archaea</taxon>
        <taxon>Thermoproteota</taxon>
        <taxon>Thermoprotei</taxon>
        <taxon>Desulfurococcales</taxon>
        <taxon>Desulfurococcaceae</taxon>
        <taxon>Ignisphaera</taxon>
    </lineage>
</organism>
<protein>
    <recommendedName>
        <fullName evidence="5">Beta-ribofuranosylaminobenzene 5'-phosphate synthase</fullName>
        <shortName evidence="5">Beta-RFA-P synthase</shortName>
        <ecNumber evidence="5">2.4.2.54</ecNumber>
    </recommendedName>
</protein>
<evidence type="ECO:0000256" key="5">
    <source>
        <dbReference type="PIRNR" id="PIRNR004884"/>
    </source>
</evidence>
<dbReference type="EMBL" id="DTAU01000153">
    <property type="protein sequence ID" value="HFQ79699.1"/>
    <property type="molecule type" value="Genomic_DNA"/>
</dbReference>
<sequence length="358" mass="40050">MLALIVLRAFIHSIYLLKPNTLSMISSSTSQGKYMAICVETSARLHLGFYNFFEDGIAYGGLGVAIEYPKIRVKVYRDTGFSVINKVHGLYVDDVVDLVKSSLNVSSIGIVIEEAYPRHVGLGSTTQLALSISYGIAKLLNMKYSVRELAVALGRGRDSGIGVATFEYGGFVVDSGRRVNQRVEVPRSVNDIPQILFRSYLPEDWYFIVIIPHGIKGLDEVRERSAMDYPQPLPRDLQYELYKLLLLHIIPSIVRRDIEVFGKAITKLQRIVGEYFSKYQGGIYCCREAEEIVNALLNSGAQGAGQSSWGPTVYGIISGKDNAFRVLRKVLEKIERHGIEYSYYVVKNREKGASINIC</sequence>
<dbReference type="Gene3D" id="3.30.70.890">
    <property type="entry name" value="GHMP kinase, C-terminal domain"/>
    <property type="match status" value="1"/>
</dbReference>
<comment type="function">
    <text evidence="5">Catalyzes the condensation of 4-aminobenzoate (pABA) with 5-phospho-alpha-D-ribose 1-diphosphate (PRPP) to produce beta-ribofuranosylaminobenzene 5'-phosphate (beta-RFA-P).</text>
</comment>
<dbReference type="InterPro" id="IPR013750">
    <property type="entry name" value="GHMP_kinase_C_dom"/>
</dbReference>
<proteinExistence type="inferred from homology"/>
<dbReference type="PIRSF" id="PIRSF004884">
    <property type="entry name" value="Sugar_kin_arch"/>
    <property type="match status" value="1"/>
</dbReference>
<evidence type="ECO:0000259" key="7">
    <source>
        <dbReference type="Pfam" id="PF08544"/>
    </source>
</evidence>
<dbReference type="GO" id="GO:0043793">
    <property type="term" value="F:beta-ribofuranosylaminobenzene 5'-phosphate synthase activity"/>
    <property type="evidence" value="ECO:0007669"/>
    <property type="project" value="UniProtKB-EC"/>
</dbReference>
<keyword evidence="1" id="KW-0028">Amino-acid biosynthesis</keyword>
<evidence type="ECO:0000259" key="6">
    <source>
        <dbReference type="Pfam" id="PF00288"/>
    </source>
</evidence>
<keyword evidence="3" id="KW-0547">Nucleotide-binding</keyword>
<feature type="domain" description="GHMP kinase N-terminal" evidence="6">
    <location>
        <begin position="92"/>
        <end position="170"/>
    </location>
</feature>
<comment type="caution">
    <text evidence="8">The sequence shown here is derived from an EMBL/GenBank/DDBJ whole genome shotgun (WGS) entry which is preliminary data.</text>
</comment>
<name>A0A832ACA8_9CREN</name>
<evidence type="ECO:0000256" key="4">
    <source>
        <dbReference type="ARBA" id="ARBA00022840"/>
    </source>
</evidence>
<feature type="domain" description="GHMP kinase C-terminal" evidence="7">
    <location>
        <begin position="250"/>
        <end position="333"/>
    </location>
</feature>
<dbReference type="UniPathway" id="UPA00065"/>
<comment type="similarity">
    <text evidence="5">Belongs to the beta-RFA-P synthase family.</text>
</comment>
<evidence type="ECO:0000313" key="8">
    <source>
        <dbReference type="EMBL" id="HFQ79699.1"/>
    </source>
</evidence>
<keyword evidence="4" id="KW-0067">ATP-binding</keyword>
<comment type="pathway">
    <text evidence="5">Cofactor biosynthesis; 5,6,7,8-tetrahydromethanopterin biosynthesis.</text>
</comment>
<dbReference type="SUPFAM" id="SSF54211">
    <property type="entry name" value="Ribosomal protein S5 domain 2-like"/>
    <property type="match status" value="1"/>
</dbReference>
<gene>
    <name evidence="8" type="ORF">ENT99_08415</name>
</gene>
<dbReference type="Pfam" id="PF08544">
    <property type="entry name" value="GHMP_kinases_C"/>
    <property type="match status" value="1"/>
</dbReference>
<dbReference type="EC" id="2.4.2.54" evidence="5"/>
<comment type="subunit">
    <text evidence="5">Homodimer.</text>
</comment>
<evidence type="ECO:0000256" key="3">
    <source>
        <dbReference type="ARBA" id="ARBA00022741"/>
    </source>
</evidence>